<evidence type="ECO:0000313" key="1">
    <source>
        <dbReference type="EMBL" id="KAI3746739.1"/>
    </source>
</evidence>
<sequence>MAPPAAVEGGDGGGGGGQPQQQQGFGQMFTGIIRVAVIYYFASKFFSSNKPSSSGSDPAVQISNLFQKSEPLDCQKLFDYSHDANGAIMGSSCRSNLFAKFKGTTAYSDFPNPDKAKEPWYTPFVMT</sequence>
<dbReference type="Proteomes" id="UP001055879">
    <property type="component" value="Linkage Group LG03"/>
</dbReference>
<comment type="caution">
    <text evidence="1">The sequence shown here is derived from an EMBL/GenBank/DDBJ whole genome shotgun (WGS) entry which is preliminary data.</text>
</comment>
<reference evidence="1 2" key="2">
    <citation type="journal article" date="2022" name="Mol. Ecol. Resour.">
        <title>The genomes of chicory, endive, great burdock and yacon provide insights into Asteraceae paleo-polyploidization history and plant inulin production.</title>
        <authorList>
            <person name="Fan W."/>
            <person name="Wang S."/>
            <person name="Wang H."/>
            <person name="Wang A."/>
            <person name="Jiang F."/>
            <person name="Liu H."/>
            <person name="Zhao H."/>
            <person name="Xu D."/>
            <person name="Zhang Y."/>
        </authorList>
    </citation>
    <scope>NUCLEOTIDE SEQUENCE [LARGE SCALE GENOMIC DNA]</scope>
    <source>
        <strain evidence="2">cv. Niubang</strain>
    </source>
</reference>
<accession>A0ACB9DJ99</accession>
<organism evidence="1 2">
    <name type="scientific">Arctium lappa</name>
    <name type="common">Greater burdock</name>
    <name type="synonym">Lappa major</name>
    <dbReference type="NCBI Taxonomy" id="4217"/>
    <lineage>
        <taxon>Eukaryota</taxon>
        <taxon>Viridiplantae</taxon>
        <taxon>Streptophyta</taxon>
        <taxon>Embryophyta</taxon>
        <taxon>Tracheophyta</taxon>
        <taxon>Spermatophyta</taxon>
        <taxon>Magnoliopsida</taxon>
        <taxon>eudicotyledons</taxon>
        <taxon>Gunneridae</taxon>
        <taxon>Pentapetalae</taxon>
        <taxon>asterids</taxon>
        <taxon>campanulids</taxon>
        <taxon>Asterales</taxon>
        <taxon>Asteraceae</taxon>
        <taxon>Carduoideae</taxon>
        <taxon>Cardueae</taxon>
        <taxon>Arctiinae</taxon>
        <taxon>Arctium</taxon>
    </lineage>
</organism>
<proteinExistence type="predicted"/>
<gene>
    <name evidence="1" type="ORF">L6452_09178</name>
</gene>
<name>A0ACB9DJ99_ARCLA</name>
<dbReference type="EMBL" id="CM042049">
    <property type="protein sequence ID" value="KAI3746739.1"/>
    <property type="molecule type" value="Genomic_DNA"/>
</dbReference>
<keyword evidence="2" id="KW-1185">Reference proteome</keyword>
<evidence type="ECO:0000313" key="2">
    <source>
        <dbReference type="Proteomes" id="UP001055879"/>
    </source>
</evidence>
<reference evidence="2" key="1">
    <citation type="journal article" date="2022" name="Mol. Ecol. Resour.">
        <title>The genomes of chicory, endive, great burdock and yacon provide insights into Asteraceae palaeo-polyploidization history and plant inulin production.</title>
        <authorList>
            <person name="Fan W."/>
            <person name="Wang S."/>
            <person name="Wang H."/>
            <person name="Wang A."/>
            <person name="Jiang F."/>
            <person name="Liu H."/>
            <person name="Zhao H."/>
            <person name="Xu D."/>
            <person name="Zhang Y."/>
        </authorList>
    </citation>
    <scope>NUCLEOTIDE SEQUENCE [LARGE SCALE GENOMIC DNA]</scope>
    <source>
        <strain evidence="2">cv. Niubang</strain>
    </source>
</reference>
<protein>
    <submittedName>
        <fullName evidence="1">Uncharacterized protein</fullName>
    </submittedName>
</protein>